<dbReference type="AlphaFoldDB" id="A0A367QKP1"/>
<evidence type="ECO:0000313" key="1">
    <source>
        <dbReference type="EMBL" id="RCJ24655.1"/>
    </source>
</evidence>
<dbReference type="EMBL" id="LXQD01000317">
    <property type="protein sequence ID" value="RCJ24655.1"/>
    <property type="molecule type" value="Genomic_DNA"/>
</dbReference>
<comment type="caution">
    <text evidence="1">The sequence shown here is derived from an EMBL/GenBank/DDBJ whole genome shotgun (WGS) entry which is preliminary data.</text>
</comment>
<dbReference type="Proteomes" id="UP000252107">
    <property type="component" value="Unassembled WGS sequence"/>
</dbReference>
<sequence length="161" mass="18326">MIHHISIAVNNPHHVAQVLAEILKAEAVSFFPNPGSYMVIPFDEHGTVIELYPLGSQIQPGESDEQCVFVNNAITSRFTDIHAAISVSTSQEEIEQIGVREGWRVIPCNRDSFFDVIEFWVENRLMIELLTPDMTSQYLRFATQRENLKYFLPESTLATTQ</sequence>
<dbReference type="InterPro" id="IPR029068">
    <property type="entry name" value="Glyas_Bleomycin-R_OHBP_Dase"/>
</dbReference>
<organism evidence="1 2">
    <name type="scientific">Nostoc minutum NIES-26</name>
    <dbReference type="NCBI Taxonomy" id="1844469"/>
    <lineage>
        <taxon>Bacteria</taxon>
        <taxon>Bacillati</taxon>
        <taxon>Cyanobacteriota</taxon>
        <taxon>Cyanophyceae</taxon>
        <taxon>Nostocales</taxon>
        <taxon>Nostocaceae</taxon>
        <taxon>Nostoc</taxon>
    </lineage>
</organism>
<protein>
    <recommendedName>
        <fullName evidence="3">VOC domain-containing protein</fullName>
    </recommendedName>
</protein>
<evidence type="ECO:0008006" key="3">
    <source>
        <dbReference type="Google" id="ProtNLM"/>
    </source>
</evidence>
<evidence type="ECO:0000313" key="2">
    <source>
        <dbReference type="Proteomes" id="UP000252107"/>
    </source>
</evidence>
<reference evidence="1" key="1">
    <citation type="submission" date="2016-04" db="EMBL/GenBank/DDBJ databases">
        <authorList>
            <person name="Tabuchi Yagui T.R."/>
        </authorList>
    </citation>
    <scope>NUCLEOTIDE SEQUENCE [LARGE SCALE GENOMIC DNA]</scope>
    <source>
        <strain evidence="1">NIES-26</strain>
    </source>
</reference>
<dbReference type="Gene3D" id="3.10.180.10">
    <property type="entry name" value="2,3-Dihydroxybiphenyl 1,2-Dioxygenase, domain 1"/>
    <property type="match status" value="1"/>
</dbReference>
<keyword evidence="2" id="KW-1185">Reference proteome</keyword>
<dbReference type="SUPFAM" id="SSF54593">
    <property type="entry name" value="Glyoxalase/Bleomycin resistance protein/Dihydroxybiphenyl dioxygenase"/>
    <property type="match status" value="1"/>
</dbReference>
<gene>
    <name evidence="1" type="ORF">A6770_03045</name>
</gene>
<proteinExistence type="predicted"/>
<accession>A0A367QKP1</accession>
<name>A0A367QKP1_9NOSO</name>